<dbReference type="Gene3D" id="2.160.20.10">
    <property type="entry name" value="Single-stranded right-handed beta-helix, Pectin lyase-like"/>
    <property type="match status" value="1"/>
</dbReference>
<protein>
    <recommendedName>
        <fullName evidence="6">Polygalacturonase</fullName>
    </recommendedName>
</protein>
<comment type="caution">
    <text evidence="4">The sequence shown here is derived from an EMBL/GenBank/DDBJ whole genome shotgun (WGS) entry which is preliminary data.</text>
</comment>
<evidence type="ECO:0000313" key="5">
    <source>
        <dbReference type="Proteomes" id="UP001234787"/>
    </source>
</evidence>
<keyword evidence="3" id="KW-0961">Cell wall biogenesis/degradation</keyword>
<evidence type="ECO:0000256" key="1">
    <source>
        <dbReference type="ARBA" id="ARBA00004613"/>
    </source>
</evidence>
<reference evidence="4" key="1">
    <citation type="submission" date="2022-12" db="EMBL/GenBank/DDBJ databases">
        <title>Chromosome-Level Genome Assembly of Japanese Cedar (Cryptomeriajaponica D. Don).</title>
        <authorList>
            <person name="Fujino T."/>
            <person name="Yamaguchi K."/>
            <person name="Yokoyama T."/>
            <person name="Hamanaka T."/>
            <person name="Harazono Y."/>
            <person name="Kamada H."/>
            <person name="Kobayashi W."/>
            <person name="Ujino-Ihara T."/>
            <person name="Uchiyama K."/>
            <person name="Matsumoto A."/>
            <person name="Izuno A."/>
            <person name="Tsumura Y."/>
            <person name="Toyoda A."/>
            <person name="Shigenobu S."/>
            <person name="Moriguchi Y."/>
            <person name="Ueno S."/>
            <person name="Kasahara M."/>
        </authorList>
    </citation>
    <scope>NUCLEOTIDE SEQUENCE</scope>
</reference>
<keyword evidence="5" id="KW-1185">Reference proteome</keyword>
<dbReference type="EMBL" id="BSEH01000385">
    <property type="protein sequence ID" value="GLJ58456.1"/>
    <property type="molecule type" value="Genomic_DNA"/>
</dbReference>
<dbReference type="PANTHER" id="PTHR31375">
    <property type="match status" value="1"/>
</dbReference>
<evidence type="ECO:0000256" key="2">
    <source>
        <dbReference type="ARBA" id="ARBA00022525"/>
    </source>
</evidence>
<dbReference type="GO" id="GO:0005576">
    <property type="term" value="C:extracellular region"/>
    <property type="evidence" value="ECO:0007669"/>
    <property type="project" value="UniProtKB-SubCell"/>
</dbReference>
<accession>A0AAD3NSC7</accession>
<evidence type="ECO:0008006" key="6">
    <source>
        <dbReference type="Google" id="ProtNLM"/>
    </source>
</evidence>
<evidence type="ECO:0000256" key="3">
    <source>
        <dbReference type="ARBA" id="ARBA00023316"/>
    </source>
</evidence>
<keyword evidence="2" id="KW-0964">Secreted</keyword>
<sequence length="119" mass="12873">MAVEAQLITSSNRYLRASTISLASTQGSNGRSFGVQNYGAVGDGEHDDTEAFTRAWNDAYKASSATLNVPGGKTFLVNNLNFQGPCQPGFTFQVDGIIVAPENPSSWKSTYVWLLIKHL</sequence>
<organism evidence="4 5">
    <name type="scientific">Cryptomeria japonica</name>
    <name type="common">Japanese cedar</name>
    <name type="synonym">Cupressus japonica</name>
    <dbReference type="NCBI Taxonomy" id="3369"/>
    <lineage>
        <taxon>Eukaryota</taxon>
        <taxon>Viridiplantae</taxon>
        <taxon>Streptophyta</taxon>
        <taxon>Embryophyta</taxon>
        <taxon>Tracheophyta</taxon>
        <taxon>Spermatophyta</taxon>
        <taxon>Pinopsida</taxon>
        <taxon>Pinidae</taxon>
        <taxon>Conifers II</taxon>
        <taxon>Cupressales</taxon>
        <taxon>Cupressaceae</taxon>
        <taxon>Cryptomeria</taxon>
    </lineage>
</organism>
<dbReference type="SUPFAM" id="SSF51126">
    <property type="entry name" value="Pectin lyase-like"/>
    <property type="match status" value="1"/>
</dbReference>
<gene>
    <name evidence="4" type="ORF">SUGI_1450740</name>
</gene>
<dbReference type="AlphaFoldDB" id="A0AAD3NSC7"/>
<name>A0AAD3NSC7_CRYJA</name>
<dbReference type="InterPro" id="IPR011050">
    <property type="entry name" value="Pectin_lyase_fold/virulence"/>
</dbReference>
<dbReference type="GO" id="GO:0071555">
    <property type="term" value="P:cell wall organization"/>
    <property type="evidence" value="ECO:0007669"/>
    <property type="project" value="UniProtKB-KW"/>
</dbReference>
<dbReference type="Proteomes" id="UP001234787">
    <property type="component" value="Unassembled WGS sequence"/>
</dbReference>
<comment type="subcellular location">
    <subcellularLocation>
        <location evidence="1">Secreted</location>
    </subcellularLocation>
</comment>
<dbReference type="InterPro" id="IPR012334">
    <property type="entry name" value="Pectin_lyas_fold"/>
</dbReference>
<evidence type="ECO:0000313" key="4">
    <source>
        <dbReference type="EMBL" id="GLJ58456.1"/>
    </source>
</evidence>
<proteinExistence type="predicted"/>